<gene>
    <name evidence="2" type="ORF">IEE83_22340</name>
</gene>
<protein>
    <recommendedName>
        <fullName evidence="4">Lipoprotein</fullName>
    </recommendedName>
</protein>
<evidence type="ECO:0000256" key="1">
    <source>
        <dbReference type="SAM" id="SignalP"/>
    </source>
</evidence>
<accession>A0ABR9WGL2</accession>
<dbReference type="Proteomes" id="UP000634134">
    <property type="component" value="Unassembled WGS sequence"/>
</dbReference>
<dbReference type="RefSeq" id="WP_194122679.1">
    <property type="nucleotide sequence ID" value="NZ_JACYGY010000001.1"/>
</dbReference>
<feature type="chain" id="PRO_5045246985" description="Lipoprotein" evidence="1">
    <location>
        <begin position="25"/>
        <end position="213"/>
    </location>
</feature>
<evidence type="ECO:0000313" key="2">
    <source>
        <dbReference type="EMBL" id="MBE9464633.1"/>
    </source>
</evidence>
<sequence length="213" mass="23844">MFLKSTLFSSFCGCIFLLTSCAGTYQVPSSITINKSDSTSGVVLFSISLPKQSYGHYYIDIFQIESRKKEKLIISTADLPNFKNGEIKIFYGAKVLPKGEYKIYGWGIDFNDGTRKKPYVSKANVAFPFTVFAGDVNYLGDYFGMYRRITNGGGLKVPTEAYFIVSNRYLEDREIISKKFPGLNLNKTVDAMPDFDGNNTAFSGFYLKGINVP</sequence>
<comment type="caution">
    <text evidence="2">The sequence shown here is derived from an EMBL/GenBank/DDBJ whole genome shotgun (WGS) entry which is preliminary data.</text>
</comment>
<name>A0ABR9WGL2_9BACT</name>
<dbReference type="EMBL" id="JACYGY010000001">
    <property type="protein sequence ID" value="MBE9464633.1"/>
    <property type="molecule type" value="Genomic_DNA"/>
</dbReference>
<evidence type="ECO:0008006" key="4">
    <source>
        <dbReference type="Google" id="ProtNLM"/>
    </source>
</evidence>
<organism evidence="2 3">
    <name type="scientific">Dyadobacter subterraneus</name>
    <dbReference type="NCBI Taxonomy" id="2773304"/>
    <lineage>
        <taxon>Bacteria</taxon>
        <taxon>Pseudomonadati</taxon>
        <taxon>Bacteroidota</taxon>
        <taxon>Cytophagia</taxon>
        <taxon>Cytophagales</taxon>
        <taxon>Spirosomataceae</taxon>
        <taxon>Dyadobacter</taxon>
    </lineage>
</organism>
<reference evidence="3" key="1">
    <citation type="submission" date="2023-07" db="EMBL/GenBank/DDBJ databases">
        <title>Dyadobacter sp. nov 'subterranea' isolated from contaminted grondwater.</title>
        <authorList>
            <person name="Szabo I."/>
            <person name="Al-Omari J."/>
            <person name="Szerdahelyi S.G."/>
            <person name="Rado J."/>
        </authorList>
    </citation>
    <scope>NUCLEOTIDE SEQUENCE [LARGE SCALE GENOMIC DNA]</scope>
    <source>
        <strain evidence="3">UP-52</strain>
    </source>
</reference>
<dbReference type="PROSITE" id="PS51257">
    <property type="entry name" value="PROKAR_LIPOPROTEIN"/>
    <property type="match status" value="1"/>
</dbReference>
<evidence type="ECO:0000313" key="3">
    <source>
        <dbReference type="Proteomes" id="UP000634134"/>
    </source>
</evidence>
<feature type="signal peptide" evidence="1">
    <location>
        <begin position="1"/>
        <end position="24"/>
    </location>
</feature>
<keyword evidence="1" id="KW-0732">Signal</keyword>
<proteinExistence type="predicted"/>
<keyword evidence="3" id="KW-1185">Reference proteome</keyword>